<protein>
    <submittedName>
        <fullName evidence="2">Glycosyltransferase</fullName>
    </submittedName>
</protein>
<dbReference type="Gene3D" id="3.90.550.10">
    <property type="entry name" value="Spore Coat Polysaccharide Biosynthesis Protein SpsA, Chain A"/>
    <property type="match status" value="1"/>
</dbReference>
<name>A0A9E8HKG5_9ALTE</name>
<dbReference type="InterPro" id="IPR001173">
    <property type="entry name" value="Glyco_trans_2-like"/>
</dbReference>
<dbReference type="AlphaFoldDB" id="A0A9E8HKG5"/>
<dbReference type="RefSeq" id="WP_251812237.1">
    <property type="nucleotide sequence ID" value="NZ_CP101527.1"/>
</dbReference>
<evidence type="ECO:0000313" key="2">
    <source>
        <dbReference type="EMBL" id="UZW75985.1"/>
    </source>
</evidence>
<accession>A0A9E8HKG5</accession>
<dbReference type="SUPFAM" id="SSF53448">
    <property type="entry name" value="Nucleotide-diphospho-sugar transferases"/>
    <property type="match status" value="1"/>
</dbReference>
<evidence type="ECO:0000313" key="3">
    <source>
        <dbReference type="Proteomes" id="UP001164472"/>
    </source>
</evidence>
<dbReference type="InterPro" id="IPR029044">
    <property type="entry name" value="Nucleotide-diphossugar_trans"/>
</dbReference>
<dbReference type="PANTHER" id="PTHR43685">
    <property type="entry name" value="GLYCOSYLTRANSFERASE"/>
    <property type="match status" value="1"/>
</dbReference>
<dbReference type="EMBL" id="CP101527">
    <property type="protein sequence ID" value="UZW75985.1"/>
    <property type="molecule type" value="Genomic_DNA"/>
</dbReference>
<proteinExistence type="predicted"/>
<reference evidence="2" key="1">
    <citation type="submission" date="2022-07" db="EMBL/GenBank/DDBJ databases">
        <title>Alkalimarinus sp. nov., isolated from gut of a Alitta virens.</title>
        <authorList>
            <person name="Yang A.I."/>
            <person name="Shin N.-R."/>
        </authorList>
    </citation>
    <scope>NUCLEOTIDE SEQUENCE</scope>
    <source>
        <strain evidence="2">FA028</strain>
    </source>
</reference>
<dbReference type="KEGG" id="asem:NNL22_05220"/>
<feature type="domain" description="Glycosyltransferase 2-like" evidence="1">
    <location>
        <begin position="8"/>
        <end position="119"/>
    </location>
</feature>
<gene>
    <name evidence="2" type="ORF">NNL22_05220</name>
</gene>
<dbReference type="Pfam" id="PF00535">
    <property type="entry name" value="Glycos_transf_2"/>
    <property type="match status" value="1"/>
</dbReference>
<sequence length="317" mass="34920">MKNSPDVSIVIPNFNCLKFLPTCIESIRSQKGVDYEIIVIDDGSTDGSLEWLNRESENDERLKVYAEKGLGAGSARNLAVQLCSAELVAFLDADDFWTEGKLAKQVAYHQQNESVVLSFSDYEHIEEESGEGIIGCFEFWPRFSAIAATTESCGYKRLTNPCGTIFAENVVGTSSVMIRKSAFLAVSGFDSSLNSASDWDLWLKLAQIGDVAFTKEKAMGYLIRAGSMTSNKGNRIKAMETIVERHAVAATDEFGGAFSFAKARLADGYREMYIAQRQPLRSLQYSIKALCHVPSSTHVKSVLSDVVQLFKGKPATR</sequence>
<dbReference type="InterPro" id="IPR050834">
    <property type="entry name" value="Glycosyltransf_2"/>
</dbReference>
<keyword evidence="3" id="KW-1185">Reference proteome</keyword>
<evidence type="ECO:0000259" key="1">
    <source>
        <dbReference type="Pfam" id="PF00535"/>
    </source>
</evidence>
<organism evidence="2 3">
    <name type="scientific">Alkalimarinus sediminis</name>
    <dbReference type="NCBI Taxonomy" id="1632866"/>
    <lineage>
        <taxon>Bacteria</taxon>
        <taxon>Pseudomonadati</taxon>
        <taxon>Pseudomonadota</taxon>
        <taxon>Gammaproteobacteria</taxon>
        <taxon>Alteromonadales</taxon>
        <taxon>Alteromonadaceae</taxon>
        <taxon>Alkalimarinus</taxon>
    </lineage>
</organism>
<dbReference type="Proteomes" id="UP001164472">
    <property type="component" value="Chromosome"/>
</dbReference>
<dbReference type="PANTHER" id="PTHR43685:SF2">
    <property type="entry name" value="GLYCOSYLTRANSFERASE 2-LIKE DOMAIN-CONTAINING PROTEIN"/>
    <property type="match status" value="1"/>
</dbReference>